<comment type="caution">
    <text evidence="1">The sequence shown here is derived from an EMBL/GenBank/DDBJ whole genome shotgun (WGS) entry which is preliminary data.</text>
</comment>
<protein>
    <submittedName>
        <fullName evidence="1">Uncharacterized protein</fullName>
    </submittedName>
</protein>
<dbReference type="Proteomes" id="UP000826195">
    <property type="component" value="Unassembled WGS sequence"/>
</dbReference>
<dbReference type="AlphaFoldDB" id="A0AAV7HEA6"/>
<proteinExistence type="predicted"/>
<evidence type="ECO:0000313" key="2">
    <source>
        <dbReference type="Proteomes" id="UP000826195"/>
    </source>
</evidence>
<reference evidence="1 2" key="1">
    <citation type="journal article" date="2021" name="J. Hered.">
        <title>A chromosome-level genome assembly of the parasitoid wasp, Cotesia glomerata (Hymenoptera: Braconidae).</title>
        <authorList>
            <person name="Pinto B.J."/>
            <person name="Weis J.J."/>
            <person name="Gamble T."/>
            <person name="Ode P.J."/>
            <person name="Paul R."/>
            <person name="Zaspel J.M."/>
        </authorList>
    </citation>
    <scope>NUCLEOTIDE SEQUENCE [LARGE SCALE GENOMIC DNA]</scope>
    <source>
        <strain evidence="1">CgM1</strain>
    </source>
</reference>
<sequence>MKLLSIIYVQKRFVLKIKPFDREYILILELATRNALREYYLGENRALSFPLLPSHYKNAQRLGAIQRPSKTKPATATSIDLKIEDILRQLMALAFLPGKRYS</sequence>
<organism evidence="1 2">
    <name type="scientific">Cotesia glomerata</name>
    <name type="common">Lepidopteran parasitic wasp</name>
    <name type="synonym">Apanteles glomeratus</name>
    <dbReference type="NCBI Taxonomy" id="32391"/>
    <lineage>
        <taxon>Eukaryota</taxon>
        <taxon>Metazoa</taxon>
        <taxon>Ecdysozoa</taxon>
        <taxon>Arthropoda</taxon>
        <taxon>Hexapoda</taxon>
        <taxon>Insecta</taxon>
        <taxon>Pterygota</taxon>
        <taxon>Neoptera</taxon>
        <taxon>Endopterygota</taxon>
        <taxon>Hymenoptera</taxon>
        <taxon>Apocrita</taxon>
        <taxon>Ichneumonoidea</taxon>
        <taxon>Braconidae</taxon>
        <taxon>Microgastrinae</taxon>
        <taxon>Cotesia</taxon>
    </lineage>
</organism>
<dbReference type="EMBL" id="JAHXZJ010002982">
    <property type="protein sequence ID" value="KAH0535093.1"/>
    <property type="molecule type" value="Genomic_DNA"/>
</dbReference>
<name>A0AAV7HEA6_COTGL</name>
<accession>A0AAV7HEA6</accession>
<gene>
    <name evidence="1" type="ORF">KQX54_013251</name>
</gene>
<keyword evidence="2" id="KW-1185">Reference proteome</keyword>
<evidence type="ECO:0000313" key="1">
    <source>
        <dbReference type="EMBL" id="KAH0535093.1"/>
    </source>
</evidence>